<dbReference type="GO" id="GO:0044183">
    <property type="term" value="F:protein folding chaperone"/>
    <property type="evidence" value="ECO:0007669"/>
    <property type="project" value="InterPro"/>
</dbReference>
<dbReference type="InterPro" id="IPR020818">
    <property type="entry name" value="Chaperonin_GroES"/>
</dbReference>
<accession>A0A0F9HGN2</accession>
<protein>
    <recommendedName>
        <fullName evidence="3">10 kDa chaperonin</fullName>
    </recommendedName>
</protein>
<reference evidence="2" key="1">
    <citation type="journal article" date="2015" name="Nature">
        <title>Complex archaea that bridge the gap between prokaryotes and eukaryotes.</title>
        <authorList>
            <person name="Spang A."/>
            <person name="Saw J.H."/>
            <person name="Jorgensen S.L."/>
            <person name="Zaremba-Niedzwiedzka K."/>
            <person name="Martijn J."/>
            <person name="Lind A.E."/>
            <person name="van Eijk R."/>
            <person name="Schleper C."/>
            <person name="Guy L."/>
            <person name="Ettema T.J."/>
        </authorList>
    </citation>
    <scope>NUCLEOTIDE SEQUENCE</scope>
</reference>
<dbReference type="GO" id="GO:0005524">
    <property type="term" value="F:ATP binding"/>
    <property type="evidence" value="ECO:0007669"/>
    <property type="project" value="InterPro"/>
</dbReference>
<dbReference type="Pfam" id="PF00166">
    <property type="entry name" value="Cpn10"/>
    <property type="match status" value="1"/>
</dbReference>
<keyword evidence="1" id="KW-0143">Chaperone</keyword>
<dbReference type="AlphaFoldDB" id="A0A0F9HGN2"/>
<sequence length="142" mass="16227">MTLVMVRDKIAVIPFQDPDMIGSLYIPEKAKQRPDQGIVKYRGPKCEHIRVGQHVIFSAYTGTKISVEDEGELYIMREPDVVALMDDEEAQTTFPFTKIITLIDKVEGEMHQRFGDVGPIMAFAQLLKSEVEDQFYSEGLEW</sequence>
<name>A0A0F9HGN2_9ZZZZ</name>
<dbReference type="CDD" id="cd00320">
    <property type="entry name" value="cpn10"/>
    <property type="match status" value="1"/>
</dbReference>
<evidence type="ECO:0000313" key="2">
    <source>
        <dbReference type="EMBL" id="KKL74252.1"/>
    </source>
</evidence>
<dbReference type="EMBL" id="LAZR01024714">
    <property type="protein sequence ID" value="KKL74252.1"/>
    <property type="molecule type" value="Genomic_DNA"/>
</dbReference>
<dbReference type="SMART" id="SM00883">
    <property type="entry name" value="Cpn10"/>
    <property type="match status" value="1"/>
</dbReference>
<dbReference type="Gene3D" id="2.30.33.40">
    <property type="entry name" value="GroES chaperonin"/>
    <property type="match status" value="1"/>
</dbReference>
<dbReference type="InterPro" id="IPR011032">
    <property type="entry name" value="GroES-like_sf"/>
</dbReference>
<dbReference type="SUPFAM" id="SSF50129">
    <property type="entry name" value="GroES-like"/>
    <property type="match status" value="1"/>
</dbReference>
<gene>
    <name evidence="2" type="ORF">LCGC14_2066750</name>
</gene>
<organism evidence="2">
    <name type="scientific">marine sediment metagenome</name>
    <dbReference type="NCBI Taxonomy" id="412755"/>
    <lineage>
        <taxon>unclassified sequences</taxon>
        <taxon>metagenomes</taxon>
        <taxon>ecological metagenomes</taxon>
    </lineage>
</organism>
<comment type="caution">
    <text evidence="2">The sequence shown here is derived from an EMBL/GenBank/DDBJ whole genome shotgun (WGS) entry which is preliminary data.</text>
</comment>
<proteinExistence type="predicted"/>
<dbReference type="PRINTS" id="PR00297">
    <property type="entry name" value="CHAPERONIN10"/>
</dbReference>
<dbReference type="InterPro" id="IPR037124">
    <property type="entry name" value="Chaperonin_GroES_sf"/>
</dbReference>
<evidence type="ECO:0000256" key="1">
    <source>
        <dbReference type="ARBA" id="ARBA00023186"/>
    </source>
</evidence>
<evidence type="ECO:0008006" key="3">
    <source>
        <dbReference type="Google" id="ProtNLM"/>
    </source>
</evidence>